<dbReference type="Gene3D" id="3.40.50.1820">
    <property type="entry name" value="alpha/beta hydrolase"/>
    <property type="match status" value="1"/>
</dbReference>
<keyword evidence="5" id="KW-1185">Reference proteome</keyword>
<name>A0A9P9WH14_9PEZI</name>
<dbReference type="EMBL" id="JAFIMR010000026">
    <property type="protein sequence ID" value="KAI1862877.1"/>
    <property type="molecule type" value="Genomic_DNA"/>
</dbReference>
<dbReference type="Proteomes" id="UP000829685">
    <property type="component" value="Unassembled WGS sequence"/>
</dbReference>
<protein>
    <recommendedName>
        <fullName evidence="3">Carboxylesterase type B domain-containing protein</fullName>
    </recommendedName>
</protein>
<dbReference type="InterPro" id="IPR029058">
    <property type="entry name" value="AB_hydrolase_fold"/>
</dbReference>
<evidence type="ECO:0000256" key="1">
    <source>
        <dbReference type="ARBA" id="ARBA00005964"/>
    </source>
</evidence>
<dbReference type="GO" id="GO:0016787">
    <property type="term" value="F:hydrolase activity"/>
    <property type="evidence" value="ECO:0007669"/>
    <property type="project" value="UniProtKB-KW"/>
</dbReference>
<dbReference type="AlphaFoldDB" id="A0A9P9WH14"/>
<evidence type="ECO:0000313" key="5">
    <source>
        <dbReference type="Proteomes" id="UP000829685"/>
    </source>
</evidence>
<accession>A0A9P9WH14</accession>
<feature type="domain" description="Carboxylesterase type B" evidence="3">
    <location>
        <begin position="18"/>
        <end position="155"/>
    </location>
</feature>
<comment type="similarity">
    <text evidence="1">Belongs to the type-B carboxylesterase/lipase family.</text>
</comment>
<comment type="caution">
    <text evidence="4">The sequence shown here is derived from an EMBL/GenBank/DDBJ whole genome shotgun (WGS) entry which is preliminary data.</text>
</comment>
<dbReference type="SUPFAM" id="SSF53474">
    <property type="entry name" value="alpha/beta-Hydrolases"/>
    <property type="match status" value="1"/>
</dbReference>
<dbReference type="PANTHER" id="PTHR43142:SF1">
    <property type="entry name" value="CARBOXYLIC ESTER HYDROLASE"/>
    <property type="match status" value="1"/>
</dbReference>
<dbReference type="PANTHER" id="PTHR43142">
    <property type="entry name" value="CARBOXYLIC ESTER HYDROLASE"/>
    <property type="match status" value="1"/>
</dbReference>
<evidence type="ECO:0000256" key="2">
    <source>
        <dbReference type="ARBA" id="ARBA00022801"/>
    </source>
</evidence>
<proteinExistence type="inferred from homology"/>
<sequence>MLPLVSAQLLAVTDKKGNLTYIGASDFGVEQFQNIFYGQDTSGANRFAPPIPFECAAGSVIDATQSGAWCPQGTGPILPFTSVIANISENCLSLRIARPYGTQPNAKLPVMIWVHGGGYALGSGSDILYEPGGIVAQAAADKRPLIWVDINYRLNWM</sequence>
<evidence type="ECO:0000259" key="3">
    <source>
        <dbReference type="Pfam" id="PF00135"/>
    </source>
</evidence>
<dbReference type="InterPro" id="IPR002018">
    <property type="entry name" value="CarbesteraseB"/>
</dbReference>
<keyword evidence="2" id="KW-0378">Hydrolase</keyword>
<reference evidence="4" key="1">
    <citation type="submission" date="2021-03" db="EMBL/GenBank/DDBJ databases">
        <title>Revisited historic fungal species revealed as producer of novel bioactive compounds through whole genome sequencing and comparative genomics.</title>
        <authorList>
            <person name="Vignolle G.A."/>
            <person name="Hochenegger N."/>
            <person name="Mach R.L."/>
            <person name="Mach-Aigner A.R."/>
            <person name="Javad Rahimi M."/>
            <person name="Salim K.A."/>
            <person name="Chan C.M."/>
            <person name="Lim L.B.L."/>
            <person name="Cai F."/>
            <person name="Druzhinina I.S."/>
            <person name="U'Ren J.M."/>
            <person name="Derntl C."/>
        </authorList>
    </citation>
    <scope>NUCLEOTIDE SEQUENCE</scope>
    <source>
        <strain evidence="4">TUCIM 5799</strain>
    </source>
</reference>
<evidence type="ECO:0000313" key="4">
    <source>
        <dbReference type="EMBL" id="KAI1862877.1"/>
    </source>
</evidence>
<organism evidence="4 5">
    <name type="scientific">Neoarthrinium moseri</name>
    <dbReference type="NCBI Taxonomy" id="1658444"/>
    <lineage>
        <taxon>Eukaryota</taxon>
        <taxon>Fungi</taxon>
        <taxon>Dikarya</taxon>
        <taxon>Ascomycota</taxon>
        <taxon>Pezizomycotina</taxon>
        <taxon>Sordariomycetes</taxon>
        <taxon>Xylariomycetidae</taxon>
        <taxon>Amphisphaeriales</taxon>
        <taxon>Apiosporaceae</taxon>
        <taxon>Neoarthrinium</taxon>
    </lineage>
</organism>
<dbReference type="Pfam" id="PF00135">
    <property type="entry name" value="COesterase"/>
    <property type="match status" value="1"/>
</dbReference>
<gene>
    <name evidence="4" type="ORF">JX265_008923</name>
</gene>